<gene>
    <name evidence="3" type="ORF">GCM10022214_17470</name>
</gene>
<keyword evidence="1" id="KW-0812">Transmembrane</keyword>
<evidence type="ECO:0000256" key="1">
    <source>
        <dbReference type="SAM" id="Phobius"/>
    </source>
</evidence>
<comment type="caution">
    <text evidence="3">The sequence shown here is derived from an EMBL/GenBank/DDBJ whole genome shotgun (WGS) entry which is preliminary data.</text>
</comment>
<feature type="transmembrane region" description="Helical" evidence="1">
    <location>
        <begin position="73"/>
        <end position="92"/>
    </location>
</feature>
<feature type="transmembrane region" description="Helical" evidence="1">
    <location>
        <begin position="98"/>
        <end position="114"/>
    </location>
</feature>
<evidence type="ECO:0000313" key="3">
    <source>
        <dbReference type="EMBL" id="GAA4064183.1"/>
    </source>
</evidence>
<feature type="transmembrane region" description="Helical" evidence="1">
    <location>
        <begin position="121"/>
        <end position="144"/>
    </location>
</feature>
<evidence type="ECO:0000259" key="2">
    <source>
        <dbReference type="Pfam" id="PF07331"/>
    </source>
</evidence>
<keyword evidence="4" id="KW-1185">Reference proteome</keyword>
<keyword evidence="1" id="KW-0472">Membrane</keyword>
<feature type="transmembrane region" description="Helical" evidence="1">
    <location>
        <begin position="12"/>
        <end position="31"/>
    </location>
</feature>
<protein>
    <submittedName>
        <fullName evidence="3">Tripartite tricarboxylate transporter TctB family protein</fullName>
    </submittedName>
</protein>
<organism evidence="3 4">
    <name type="scientific">Actinomadura miaoliensis</name>
    <dbReference type="NCBI Taxonomy" id="430685"/>
    <lineage>
        <taxon>Bacteria</taxon>
        <taxon>Bacillati</taxon>
        <taxon>Actinomycetota</taxon>
        <taxon>Actinomycetes</taxon>
        <taxon>Streptosporangiales</taxon>
        <taxon>Thermomonosporaceae</taxon>
        <taxon>Actinomadura</taxon>
    </lineage>
</organism>
<dbReference type="Pfam" id="PF07331">
    <property type="entry name" value="TctB"/>
    <property type="match status" value="1"/>
</dbReference>
<sequence length="150" mass="15787">MSASYARRQNIVAALVPLVFGLVMAVLSWRLGVGDLADPGPGLWPLIVSVALVVLAAALVLRSRPTGAEERFTGDAVLVAAGAASLAGYALLFERVGFEIPTVALLVLWLRVLGRESWRITVAVSLATTAAAYLLFITALGVSLPHLVHM</sequence>
<accession>A0ABP7VCX4</accession>
<dbReference type="Proteomes" id="UP001500683">
    <property type="component" value="Unassembled WGS sequence"/>
</dbReference>
<reference evidence="4" key="1">
    <citation type="journal article" date="2019" name="Int. J. Syst. Evol. Microbiol.">
        <title>The Global Catalogue of Microorganisms (GCM) 10K type strain sequencing project: providing services to taxonomists for standard genome sequencing and annotation.</title>
        <authorList>
            <consortium name="The Broad Institute Genomics Platform"/>
            <consortium name="The Broad Institute Genome Sequencing Center for Infectious Disease"/>
            <person name="Wu L."/>
            <person name="Ma J."/>
        </authorList>
    </citation>
    <scope>NUCLEOTIDE SEQUENCE [LARGE SCALE GENOMIC DNA]</scope>
    <source>
        <strain evidence="4">JCM 16702</strain>
    </source>
</reference>
<dbReference type="EMBL" id="BAAAZG010000006">
    <property type="protein sequence ID" value="GAA4064183.1"/>
    <property type="molecule type" value="Genomic_DNA"/>
</dbReference>
<dbReference type="InterPro" id="IPR009936">
    <property type="entry name" value="DUF1468"/>
</dbReference>
<feature type="transmembrane region" description="Helical" evidence="1">
    <location>
        <begin position="43"/>
        <end position="61"/>
    </location>
</feature>
<evidence type="ECO:0000313" key="4">
    <source>
        <dbReference type="Proteomes" id="UP001500683"/>
    </source>
</evidence>
<feature type="domain" description="DUF1468" evidence="2">
    <location>
        <begin position="12"/>
        <end position="145"/>
    </location>
</feature>
<proteinExistence type="predicted"/>
<name>A0ABP7VCX4_9ACTN</name>
<keyword evidence="1" id="KW-1133">Transmembrane helix</keyword>